<dbReference type="Proteomes" id="UP000596661">
    <property type="component" value="Chromosome 8"/>
</dbReference>
<evidence type="ECO:0000313" key="3">
    <source>
        <dbReference type="EnsemblPlants" id="cds.evm.model.08.1128"/>
    </source>
</evidence>
<reference evidence="3" key="1">
    <citation type="submission" date="2018-11" db="EMBL/GenBank/DDBJ databases">
        <authorList>
            <person name="Grassa J C."/>
        </authorList>
    </citation>
    <scope>NUCLEOTIDE SEQUENCE [LARGE SCALE GENOMIC DNA]</scope>
</reference>
<feature type="compositionally biased region" description="Polar residues" evidence="1">
    <location>
        <begin position="29"/>
        <end position="39"/>
    </location>
</feature>
<accession>A0A803Q7P8</accession>
<sequence length="501" mass="56174">MEQLQSKFDGLARTDGKPSVDAVTEGQAREQTNAETSNPHMDKGNGQVGEPPQKTAPKPHQKDTPLRQLVYGRSAVAVGYKIREVQEQKGEATWGDLRNHLSDMMRGRDLPEKVIPRGSIDSWMDLQSAFGKQFIATREKDMEVGTLTNVKQQPNESLKAFIQRMMEATAKIRRKRGETLSEFMAKAQGIVNLEDAYSQAFRVPLPSTRTIAAPSFASQTPAPSLSLPRPQYSLTVYGPTASGLVPTQTHFSRYGATQTGCNLAPRKSKFEMPNSSARHLWGNRGSKNHSRNDLVKKQRKEYDPKYTEYTSLIDTWENVYKLQGFNGDVLMPMGEIKLPINLKGDKKASTFKHSTHGRKEAHVELEMEDQMDTEAVWEDCEDELDPRVRIERNLELLEDIEEGIEANKKKMKAFIDMPSPKKNKDVQSVTGPITALSRFISKSFGKLSDHAISATLMREEDKVTETVLRSSRHKSTHESSPTPGASKARVIWQVIKVGYGA</sequence>
<dbReference type="Pfam" id="PF03732">
    <property type="entry name" value="Retrotrans_gag"/>
    <property type="match status" value="1"/>
</dbReference>
<dbReference type="EMBL" id="UZAU01000700">
    <property type="status" value="NOT_ANNOTATED_CDS"/>
    <property type="molecule type" value="Genomic_DNA"/>
</dbReference>
<proteinExistence type="predicted"/>
<feature type="domain" description="Retrotransposon gag" evidence="2">
    <location>
        <begin position="116"/>
        <end position="183"/>
    </location>
</feature>
<feature type="region of interest" description="Disordered" evidence="1">
    <location>
        <begin position="276"/>
        <end position="299"/>
    </location>
</feature>
<feature type="region of interest" description="Disordered" evidence="1">
    <location>
        <begin position="1"/>
        <end position="68"/>
    </location>
</feature>
<keyword evidence="4" id="KW-1185">Reference proteome</keyword>
<name>A0A803Q7P8_CANSA</name>
<organism evidence="3 4">
    <name type="scientific">Cannabis sativa</name>
    <name type="common">Hemp</name>
    <name type="synonym">Marijuana</name>
    <dbReference type="NCBI Taxonomy" id="3483"/>
    <lineage>
        <taxon>Eukaryota</taxon>
        <taxon>Viridiplantae</taxon>
        <taxon>Streptophyta</taxon>
        <taxon>Embryophyta</taxon>
        <taxon>Tracheophyta</taxon>
        <taxon>Spermatophyta</taxon>
        <taxon>Magnoliopsida</taxon>
        <taxon>eudicotyledons</taxon>
        <taxon>Gunneridae</taxon>
        <taxon>Pentapetalae</taxon>
        <taxon>rosids</taxon>
        <taxon>fabids</taxon>
        <taxon>Rosales</taxon>
        <taxon>Cannabaceae</taxon>
        <taxon>Cannabis</taxon>
    </lineage>
</organism>
<feature type="region of interest" description="Disordered" evidence="1">
    <location>
        <begin position="466"/>
        <end position="485"/>
    </location>
</feature>
<evidence type="ECO:0000259" key="2">
    <source>
        <dbReference type="Pfam" id="PF03732"/>
    </source>
</evidence>
<evidence type="ECO:0000256" key="1">
    <source>
        <dbReference type="SAM" id="MobiDB-lite"/>
    </source>
</evidence>
<feature type="compositionally biased region" description="Basic and acidic residues" evidence="1">
    <location>
        <begin position="290"/>
        <end position="299"/>
    </location>
</feature>
<dbReference type="Gramene" id="evm.model.08.1128">
    <property type="protein sequence ID" value="cds.evm.model.08.1128"/>
    <property type="gene ID" value="evm.TU.08.1128"/>
</dbReference>
<dbReference type="AlphaFoldDB" id="A0A803Q7P8"/>
<protein>
    <recommendedName>
        <fullName evidence="2">Retrotransposon gag domain-containing protein</fullName>
    </recommendedName>
</protein>
<dbReference type="InterPro" id="IPR005162">
    <property type="entry name" value="Retrotrans_gag_dom"/>
</dbReference>
<reference evidence="3" key="2">
    <citation type="submission" date="2021-03" db="UniProtKB">
        <authorList>
            <consortium name="EnsemblPlants"/>
        </authorList>
    </citation>
    <scope>IDENTIFICATION</scope>
</reference>
<dbReference type="EnsemblPlants" id="evm.model.08.1128">
    <property type="protein sequence ID" value="cds.evm.model.08.1128"/>
    <property type="gene ID" value="evm.TU.08.1128"/>
</dbReference>
<evidence type="ECO:0000313" key="4">
    <source>
        <dbReference type="Proteomes" id="UP000596661"/>
    </source>
</evidence>